<proteinExistence type="predicted"/>
<dbReference type="Gene3D" id="3.40.720.10">
    <property type="entry name" value="Alkaline Phosphatase, subunit A"/>
    <property type="match status" value="1"/>
</dbReference>
<dbReference type="PANTHER" id="PTHR47371:SF3">
    <property type="entry name" value="PHOSPHOGLYCEROL TRANSFERASE I"/>
    <property type="match status" value="1"/>
</dbReference>
<accession>A0A9D1GEJ8</accession>
<dbReference type="Proteomes" id="UP000886722">
    <property type="component" value="Unassembled WGS sequence"/>
</dbReference>
<feature type="transmembrane region" description="Helical" evidence="9">
    <location>
        <begin position="127"/>
        <end position="150"/>
    </location>
</feature>
<evidence type="ECO:0000256" key="1">
    <source>
        <dbReference type="ARBA" id="ARBA00004651"/>
    </source>
</evidence>
<keyword evidence="7" id="KW-0464">Manganese</keyword>
<keyword evidence="2" id="KW-1003">Cell membrane</keyword>
<dbReference type="GO" id="GO:0046872">
    <property type="term" value="F:metal ion binding"/>
    <property type="evidence" value="ECO:0007669"/>
    <property type="project" value="UniProtKB-KW"/>
</dbReference>
<keyword evidence="4 9" id="KW-1133">Transmembrane helix</keyword>
<dbReference type="Pfam" id="PF00884">
    <property type="entry name" value="Sulfatase"/>
    <property type="match status" value="1"/>
</dbReference>
<dbReference type="GO" id="GO:0016787">
    <property type="term" value="F:hydrolase activity"/>
    <property type="evidence" value="ECO:0007669"/>
    <property type="project" value="UniProtKB-KW"/>
</dbReference>
<dbReference type="SUPFAM" id="SSF53649">
    <property type="entry name" value="Alkaline phosphatase-like"/>
    <property type="match status" value="1"/>
</dbReference>
<evidence type="ECO:0000256" key="2">
    <source>
        <dbReference type="ARBA" id="ARBA00022475"/>
    </source>
</evidence>
<feature type="transmembrane region" description="Helical" evidence="9">
    <location>
        <begin position="170"/>
        <end position="187"/>
    </location>
</feature>
<evidence type="ECO:0000256" key="6">
    <source>
        <dbReference type="PIRSR" id="PIRSR005091-1"/>
    </source>
</evidence>
<feature type="active site" evidence="6">
    <location>
        <position position="313"/>
    </location>
</feature>
<name>A0A9D1GEJ8_9BACT</name>
<dbReference type="InterPro" id="IPR000917">
    <property type="entry name" value="Sulfatase_N"/>
</dbReference>
<evidence type="ECO:0000256" key="5">
    <source>
        <dbReference type="ARBA" id="ARBA00023136"/>
    </source>
</evidence>
<evidence type="ECO:0000256" key="3">
    <source>
        <dbReference type="ARBA" id="ARBA00022692"/>
    </source>
</evidence>
<evidence type="ECO:0000259" key="10">
    <source>
        <dbReference type="Pfam" id="PF00884"/>
    </source>
</evidence>
<dbReference type="EMBL" id="DVKT01000039">
    <property type="protein sequence ID" value="HIT39428.1"/>
    <property type="molecule type" value="Genomic_DNA"/>
</dbReference>
<keyword evidence="11" id="KW-0378">Hydrolase</keyword>
<evidence type="ECO:0000256" key="8">
    <source>
        <dbReference type="PIRSR" id="PIRSR005091-3"/>
    </source>
</evidence>
<feature type="transmembrane region" description="Helical" evidence="9">
    <location>
        <begin position="6"/>
        <end position="25"/>
    </location>
</feature>
<feature type="binding site" evidence="7">
    <location>
        <position position="429"/>
    </location>
    <ligand>
        <name>substrate</name>
    </ligand>
</feature>
<evidence type="ECO:0000256" key="7">
    <source>
        <dbReference type="PIRSR" id="PIRSR005091-2"/>
    </source>
</evidence>
<dbReference type="AlphaFoldDB" id="A0A9D1GEJ8"/>
<feature type="transmembrane region" description="Helical" evidence="9">
    <location>
        <begin position="85"/>
        <end position="107"/>
    </location>
</feature>
<dbReference type="GO" id="GO:0005886">
    <property type="term" value="C:plasma membrane"/>
    <property type="evidence" value="ECO:0007669"/>
    <property type="project" value="UniProtKB-SubCell"/>
</dbReference>
<comment type="subcellular location">
    <subcellularLocation>
        <location evidence="1">Cell membrane</location>
        <topology evidence="1">Multi-pass membrane protein</topology>
    </subcellularLocation>
</comment>
<keyword evidence="3 9" id="KW-0812">Transmembrane</keyword>
<feature type="transmembrane region" description="Helical" evidence="9">
    <location>
        <begin position="55"/>
        <end position="73"/>
    </location>
</feature>
<dbReference type="CDD" id="cd16015">
    <property type="entry name" value="LTA_synthase"/>
    <property type="match status" value="1"/>
</dbReference>
<dbReference type="Gene3D" id="3.30.1120.80">
    <property type="match status" value="1"/>
</dbReference>
<comment type="caution">
    <text evidence="11">The sequence shown here is derived from an EMBL/GenBank/DDBJ whole genome shotgun (WGS) entry which is preliminary data.</text>
</comment>
<keyword evidence="7" id="KW-0479">Metal-binding</keyword>
<reference evidence="11" key="2">
    <citation type="journal article" date="2021" name="PeerJ">
        <title>Extensive microbial diversity within the chicken gut microbiome revealed by metagenomics and culture.</title>
        <authorList>
            <person name="Gilroy R."/>
            <person name="Ravi A."/>
            <person name="Getino M."/>
            <person name="Pursley I."/>
            <person name="Horton D.L."/>
            <person name="Alikhan N.F."/>
            <person name="Baker D."/>
            <person name="Gharbi K."/>
            <person name="Hall N."/>
            <person name="Watson M."/>
            <person name="Adriaenssens E.M."/>
            <person name="Foster-Nyarko E."/>
            <person name="Jarju S."/>
            <person name="Secka A."/>
            <person name="Antonio M."/>
            <person name="Oren A."/>
            <person name="Chaudhuri R.R."/>
            <person name="La Ragione R."/>
            <person name="Hildebrand F."/>
            <person name="Pallen M.J."/>
        </authorList>
    </citation>
    <scope>NUCLEOTIDE SEQUENCE</scope>
    <source>
        <strain evidence="11">21143</strain>
    </source>
</reference>
<dbReference type="InterPro" id="IPR050448">
    <property type="entry name" value="OpgB/LTA_synthase_biosynth"/>
</dbReference>
<dbReference type="InterPro" id="IPR012160">
    <property type="entry name" value="LtaS-like"/>
</dbReference>
<feature type="binding site" evidence="8">
    <location>
        <position position="477"/>
    </location>
    <ligand>
        <name>Mn(2+)</name>
        <dbReference type="ChEBI" id="CHEBI:29035"/>
    </ligand>
</feature>
<feature type="binding site" evidence="8">
    <location>
        <position position="277"/>
    </location>
    <ligand>
        <name>Mn(2+)</name>
        <dbReference type="ChEBI" id="CHEBI:29035"/>
    </ligand>
</feature>
<feature type="domain" description="Sulfatase N-terminal" evidence="10">
    <location>
        <begin position="269"/>
        <end position="530"/>
    </location>
</feature>
<keyword evidence="5 9" id="KW-0472">Membrane</keyword>
<protein>
    <submittedName>
        <fullName evidence="11">Sulfatase-like hydrolase/transferase</fullName>
    </submittedName>
</protein>
<sequence>MSRLRYLVVIYFWFVLVFVLQKPLFMFWQGDLYAGISFLDWLRVMWHGLPLDLSVSAYIMVLPMLLATVSVWLPGRWLLYILRGYFGIIIFLLSLVCVADAELYGYWGFRIDVTPLFYLQSPADAMASVPVGMFFVAFLFVVLYVVAVGYPLDRWLLRPMANKSAERRRVFTTGVYLFLTAFLFLPIRGGVSASTMNVGWAYFSERIELNHAAVNPAFSLMSSMSKGEDFSNQYRFMTPAEADAAFAPLAQRPVVFPDSTGSWLSTYRPDIVLVILESFTGHILDMPEVMPRLKALSEEGIYFPHFYANSFRTDRGLVSILSGYPAQPTASIMKSPSKSQSLPAIARSLRKVGYDTEMIYGGDADFTNMRSYFYATGYGRVMSCDDFTTEENSARWGVPDHITFPRVEKEIARQTARPFMKTFLTLSSHEPFDVPMSRLEHPYLNSVAYTDSCLGAFVDTLRQSPLWENLLIVFVADHTMRYPAGIQEHEVKRHHIPMVWCGGAVRGHRVVEDYASQIDLAATLLAQMHIDYSDFAFSKNIADTTQRHFAYYTYKDGLGYVDAENRAVYDCDSESWLLKEGAQADTCAKSAQAFLQKLYDDLGSR</sequence>
<evidence type="ECO:0000313" key="12">
    <source>
        <dbReference type="Proteomes" id="UP000886722"/>
    </source>
</evidence>
<organism evidence="11 12">
    <name type="scientific">Candidatus Caccoplasma intestinavium</name>
    <dbReference type="NCBI Taxonomy" id="2840716"/>
    <lineage>
        <taxon>Bacteria</taxon>
        <taxon>Pseudomonadati</taxon>
        <taxon>Bacteroidota</taxon>
        <taxon>Bacteroidia</taxon>
        <taxon>Bacteroidales</taxon>
        <taxon>Bacteroidaceae</taxon>
        <taxon>Bacteroidaceae incertae sedis</taxon>
        <taxon>Candidatus Caccoplasma</taxon>
    </lineage>
</organism>
<evidence type="ECO:0000313" key="11">
    <source>
        <dbReference type="EMBL" id="HIT39428.1"/>
    </source>
</evidence>
<dbReference type="PANTHER" id="PTHR47371">
    <property type="entry name" value="LIPOTEICHOIC ACID SYNTHASE"/>
    <property type="match status" value="1"/>
</dbReference>
<gene>
    <name evidence="11" type="ORF">IAD06_05265</name>
</gene>
<dbReference type="PIRSF" id="PIRSF005091">
    <property type="entry name" value="Mmb_sulf_HI1246"/>
    <property type="match status" value="1"/>
</dbReference>
<evidence type="ECO:0000256" key="4">
    <source>
        <dbReference type="ARBA" id="ARBA00022989"/>
    </source>
</evidence>
<reference evidence="11" key="1">
    <citation type="submission" date="2020-10" db="EMBL/GenBank/DDBJ databases">
        <authorList>
            <person name="Gilroy R."/>
        </authorList>
    </citation>
    <scope>NUCLEOTIDE SEQUENCE</scope>
    <source>
        <strain evidence="11">21143</strain>
    </source>
</reference>
<feature type="binding site" evidence="8">
    <location>
        <position position="478"/>
    </location>
    <ligand>
        <name>Mn(2+)</name>
        <dbReference type="ChEBI" id="CHEBI:29035"/>
    </ligand>
</feature>
<feature type="binding site" evidence="8">
    <location>
        <position position="313"/>
    </location>
    <ligand>
        <name>Mn(2+)</name>
        <dbReference type="ChEBI" id="CHEBI:29035"/>
    </ligand>
</feature>
<dbReference type="InterPro" id="IPR017850">
    <property type="entry name" value="Alkaline_phosphatase_core_sf"/>
</dbReference>
<evidence type="ECO:0000256" key="9">
    <source>
        <dbReference type="SAM" id="Phobius"/>
    </source>
</evidence>